<feature type="binding site" evidence="12">
    <location>
        <begin position="34"/>
        <end position="38"/>
    </location>
    <ligand>
        <name>NAD(+)</name>
        <dbReference type="ChEBI" id="CHEBI:57540"/>
    </ligand>
</feature>
<dbReference type="InterPro" id="IPR010994">
    <property type="entry name" value="RuvA_2-like"/>
</dbReference>
<comment type="cofactor">
    <cofactor evidence="12">
        <name>Mg(2+)</name>
        <dbReference type="ChEBI" id="CHEBI:18420"/>
    </cofactor>
    <cofactor evidence="12">
        <name>Mn(2+)</name>
        <dbReference type="ChEBI" id="CHEBI:29035"/>
    </cofactor>
</comment>
<feature type="domain" description="BRCT" evidence="14">
    <location>
        <begin position="589"/>
        <end position="669"/>
    </location>
</feature>
<keyword evidence="2 12" id="KW-0436">Ligase</keyword>
<dbReference type="InterPro" id="IPR001357">
    <property type="entry name" value="BRCT_dom"/>
</dbReference>
<dbReference type="Gene3D" id="6.20.10.30">
    <property type="match status" value="1"/>
</dbReference>
<dbReference type="InterPro" id="IPR004150">
    <property type="entry name" value="NAD_DNA_ligase_OB"/>
</dbReference>
<dbReference type="InterPro" id="IPR013839">
    <property type="entry name" value="DNAligase_adenylation"/>
</dbReference>
<evidence type="ECO:0000256" key="7">
    <source>
        <dbReference type="ARBA" id="ARBA00022842"/>
    </source>
</evidence>
<proteinExistence type="inferred from homology"/>
<evidence type="ECO:0000313" key="15">
    <source>
        <dbReference type="EMBL" id="SDY12518.1"/>
    </source>
</evidence>
<dbReference type="SUPFAM" id="SSF50249">
    <property type="entry name" value="Nucleic acid-binding proteins"/>
    <property type="match status" value="1"/>
</dbReference>
<keyword evidence="10 12" id="KW-0464">Manganese</keyword>
<dbReference type="InterPro" id="IPR013840">
    <property type="entry name" value="DNAligase_N"/>
</dbReference>
<dbReference type="PROSITE" id="PS01056">
    <property type="entry name" value="DNA_LIGASE_N2"/>
    <property type="match status" value="1"/>
</dbReference>
<dbReference type="CDD" id="cd17748">
    <property type="entry name" value="BRCT_DNA_ligase_like"/>
    <property type="match status" value="1"/>
</dbReference>
<dbReference type="SMART" id="SM00292">
    <property type="entry name" value="BRCT"/>
    <property type="match status" value="1"/>
</dbReference>
<feature type="binding site" evidence="12">
    <location>
        <position position="113"/>
    </location>
    <ligand>
        <name>NAD(+)</name>
        <dbReference type="ChEBI" id="CHEBI:57540"/>
    </ligand>
</feature>
<dbReference type="Pfam" id="PF03119">
    <property type="entry name" value="DNA_ligase_ZBD"/>
    <property type="match status" value="1"/>
</dbReference>
<dbReference type="InterPro" id="IPR033136">
    <property type="entry name" value="DNA_ligase_CS"/>
</dbReference>
<dbReference type="SMART" id="SM00278">
    <property type="entry name" value="HhH1"/>
    <property type="match status" value="3"/>
</dbReference>
<comment type="catalytic activity">
    <reaction evidence="11 12 13">
        <text>NAD(+) + (deoxyribonucleotide)n-3'-hydroxyl + 5'-phospho-(deoxyribonucleotide)m = (deoxyribonucleotide)n+m + AMP + beta-nicotinamide D-nucleotide.</text>
        <dbReference type="EC" id="6.5.1.2"/>
    </reaction>
</comment>
<reference evidence="15 16" key="1">
    <citation type="submission" date="2016-10" db="EMBL/GenBank/DDBJ databases">
        <authorList>
            <person name="Varghese N."/>
            <person name="Submissions S."/>
        </authorList>
    </citation>
    <scope>NUCLEOTIDE SEQUENCE [LARGE SCALE GENOMIC DNA]</scope>
    <source>
        <strain evidence="15 16">DSM 20748</strain>
    </source>
</reference>
<feature type="binding site" evidence="12">
    <location>
        <position position="407"/>
    </location>
    <ligand>
        <name>Zn(2+)</name>
        <dbReference type="ChEBI" id="CHEBI:29105"/>
    </ligand>
</feature>
<dbReference type="SUPFAM" id="SSF47781">
    <property type="entry name" value="RuvA domain 2-like"/>
    <property type="match status" value="1"/>
</dbReference>
<evidence type="ECO:0000256" key="9">
    <source>
        <dbReference type="ARBA" id="ARBA00023204"/>
    </source>
</evidence>
<keyword evidence="3 12" id="KW-0235">DNA replication</keyword>
<dbReference type="PANTHER" id="PTHR23389:SF9">
    <property type="entry name" value="DNA LIGASE"/>
    <property type="match status" value="1"/>
</dbReference>
<dbReference type="InterPro" id="IPR036420">
    <property type="entry name" value="BRCT_dom_sf"/>
</dbReference>
<dbReference type="Pfam" id="PF03120">
    <property type="entry name" value="OB_DNA_ligase"/>
    <property type="match status" value="1"/>
</dbReference>
<protein>
    <recommendedName>
        <fullName evidence="12 13">DNA ligase</fullName>
        <ecNumber evidence="12 13">6.5.1.2</ecNumber>
    </recommendedName>
    <alternativeName>
        <fullName evidence="12">Polydeoxyribonucleotide synthase [NAD(+)]</fullName>
    </alternativeName>
</protein>
<sequence>MEKEAAARRHEQLKKLLEKYSHEYYVLDAPTVPDAEYDKKLREITEIEEEYPELITSDSPTQRVGAEPLDSFRKVRHEIPMLSLGNAFNEQELRDFDRRVREGAEGEVSYVCELKIDGLAVSLLYEEGVLVRGATRGDGTVGEDITSNLRTIRSIPLRLSHPETIEVRGEAYMPKKSFSALNEEKEEKEEAPFANPRNAAAGSLRQLDPKIAASRNLDIFLYGVGMWEDDLKDTHSARLEYLEELGLKTNPEWRALKDIEEVIDYVKSWVDNRNSLDYEIDGIVIKVDQLDEQETLGFTAKSPRWATAYKFPAEEVVTRMKDIHLTVGRTGVVTPTALLEPVRVAGTTVQRASLHNEDLIKERDIRIGDTVVIKKAGDIIPEVLRVIEEERTGNEEPFTMPKTCPECGSDLVRLEEEVALRCINPNCPAQLREALIHFVSRNAMDIEGLGEKVITQLFREELIHNIADIYKLRKEELLQLDRMAEKSVNNLLTAIEQSKENSMEKLLFGLGVRYVGTKAATTLSNHFGSMQALQKASSEELESIPEIGEKMAESIHSYFQREEVRVLLRELSELGLNMEYKGRRVSAEAATSPFNGKTVVLTGKMEIYSRSEAKKRVEELGAKVTGSVSKNTDLLVAGEDAGSKYTKAEELGVEIWSESQFAEALQNQE</sequence>
<evidence type="ECO:0000256" key="12">
    <source>
        <dbReference type="HAMAP-Rule" id="MF_01588"/>
    </source>
</evidence>
<dbReference type="PANTHER" id="PTHR23389">
    <property type="entry name" value="CHROMOSOME TRANSMISSION FIDELITY FACTOR 18"/>
    <property type="match status" value="1"/>
</dbReference>
<dbReference type="InterPro" id="IPR004149">
    <property type="entry name" value="Znf_DNAligase_C4"/>
</dbReference>
<feature type="binding site" evidence="12">
    <location>
        <begin position="83"/>
        <end position="84"/>
    </location>
    <ligand>
        <name>NAD(+)</name>
        <dbReference type="ChEBI" id="CHEBI:57540"/>
    </ligand>
</feature>
<evidence type="ECO:0000256" key="4">
    <source>
        <dbReference type="ARBA" id="ARBA00022723"/>
    </source>
</evidence>
<feature type="binding site" evidence="12">
    <location>
        <position position="310"/>
    </location>
    <ligand>
        <name>NAD(+)</name>
        <dbReference type="ChEBI" id="CHEBI:57540"/>
    </ligand>
</feature>
<evidence type="ECO:0000313" key="16">
    <source>
        <dbReference type="Proteomes" id="UP000198647"/>
    </source>
</evidence>
<dbReference type="InterPro" id="IPR041663">
    <property type="entry name" value="DisA/LigA_HHH"/>
</dbReference>
<dbReference type="CDD" id="cd00114">
    <property type="entry name" value="LIGANc"/>
    <property type="match status" value="1"/>
</dbReference>
<dbReference type="HAMAP" id="MF_01588">
    <property type="entry name" value="DNA_ligase_A"/>
    <property type="match status" value="1"/>
</dbReference>
<accession>A0A1H3HCB4</accession>
<dbReference type="Gene3D" id="3.30.470.30">
    <property type="entry name" value="DNA ligase/mRNA capping enzyme"/>
    <property type="match status" value="1"/>
</dbReference>
<comment type="similarity">
    <text evidence="12">Belongs to the NAD-dependent DNA ligase family. LigA subfamily.</text>
</comment>
<evidence type="ECO:0000256" key="6">
    <source>
        <dbReference type="ARBA" id="ARBA00022833"/>
    </source>
</evidence>
<evidence type="ECO:0000256" key="11">
    <source>
        <dbReference type="ARBA" id="ARBA00034005"/>
    </source>
</evidence>
<dbReference type="Pfam" id="PF12826">
    <property type="entry name" value="HHH_2"/>
    <property type="match status" value="1"/>
</dbReference>
<evidence type="ECO:0000256" key="1">
    <source>
        <dbReference type="ARBA" id="ARBA00004067"/>
    </source>
</evidence>
<dbReference type="Gene3D" id="1.10.287.610">
    <property type="entry name" value="Helix hairpin bin"/>
    <property type="match status" value="1"/>
</dbReference>
<comment type="caution">
    <text evidence="15">The sequence shown here is derived from an EMBL/GenBank/DDBJ whole genome shotgun (WGS) entry which is preliminary data.</text>
</comment>
<evidence type="ECO:0000256" key="10">
    <source>
        <dbReference type="ARBA" id="ARBA00023211"/>
    </source>
</evidence>
<dbReference type="SMART" id="SM00532">
    <property type="entry name" value="LIGANc"/>
    <property type="match status" value="1"/>
</dbReference>
<evidence type="ECO:0000256" key="2">
    <source>
        <dbReference type="ARBA" id="ARBA00022598"/>
    </source>
</evidence>
<evidence type="ECO:0000256" key="13">
    <source>
        <dbReference type="RuleBase" id="RU000618"/>
    </source>
</evidence>
<dbReference type="RefSeq" id="WP_008588236.1">
    <property type="nucleotide sequence ID" value="NZ_FNOS01000005.1"/>
</dbReference>
<dbReference type="SUPFAM" id="SSF52113">
    <property type="entry name" value="BRCT domain"/>
    <property type="match status" value="1"/>
</dbReference>
<dbReference type="Gene3D" id="1.10.150.20">
    <property type="entry name" value="5' to 3' exonuclease, C-terminal subdomain"/>
    <property type="match status" value="2"/>
</dbReference>
<dbReference type="InterPro" id="IPR001679">
    <property type="entry name" value="DNA_ligase"/>
</dbReference>
<evidence type="ECO:0000256" key="8">
    <source>
        <dbReference type="ARBA" id="ARBA00023027"/>
    </source>
</evidence>
<feature type="active site" description="N6-AMP-lysine intermediate" evidence="12">
    <location>
        <position position="115"/>
    </location>
</feature>
<gene>
    <name evidence="12" type="primary">ligA</name>
    <name evidence="15" type="ORF">SAMN04488081_2133</name>
</gene>
<dbReference type="NCBIfam" id="TIGR00575">
    <property type="entry name" value="dnlj"/>
    <property type="match status" value="1"/>
</dbReference>
<dbReference type="EMBL" id="FNOS01000005">
    <property type="protein sequence ID" value="SDY12518.1"/>
    <property type="molecule type" value="Genomic_DNA"/>
</dbReference>
<dbReference type="Gene3D" id="3.40.50.10190">
    <property type="entry name" value="BRCT domain"/>
    <property type="match status" value="1"/>
</dbReference>
<dbReference type="Pfam" id="PF01653">
    <property type="entry name" value="DNA_ligase_aden"/>
    <property type="match status" value="1"/>
</dbReference>
<organism evidence="15 16">
    <name type="scientific">Salimicrobium album</name>
    <dbReference type="NCBI Taxonomy" id="50717"/>
    <lineage>
        <taxon>Bacteria</taxon>
        <taxon>Bacillati</taxon>
        <taxon>Bacillota</taxon>
        <taxon>Bacilli</taxon>
        <taxon>Bacillales</taxon>
        <taxon>Bacillaceae</taxon>
        <taxon>Salimicrobium</taxon>
    </lineage>
</organism>
<dbReference type="GO" id="GO:0016874">
    <property type="term" value="F:ligase activity"/>
    <property type="evidence" value="ECO:0007669"/>
    <property type="project" value="UniProtKB-KW"/>
</dbReference>
<dbReference type="Gene3D" id="2.40.50.140">
    <property type="entry name" value="Nucleic acid-binding proteins"/>
    <property type="match status" value="1"/>
</dbReference>
<dbReference type="Proteomes" id="UP000198647">
    <property type="component" value="Unassembled WGS sequence"/>
</dbReference>
<evidence type="ECO:0000256" key="5">
    <source>
        <dbReference type="ARBA" id="ARBA00022763"/>
    </source>
</evidence>
<feature type="binding site" evidence="12">
    <location>
        <position position="427"/>
    </location>
    <ligand>
        <name>Zn(2+)</name>
        <dbReference type="ChEBI" id="CHEBI:29105"/>
    </ligand>
</feature>
<feature type="binding site" evidence="12">
    <location>
        <position position="422"/>
    </location>
    <ligand>
        <name>Zn(2+)</name>
        <dbReference type="ChEBI" id="CHEBI:29105"/>
    </ligand>
</feature>
<dbReference type="PIRSF" id="PIRSF001604">
    <property type="entry name" value="LigA"/>
    <property type="match status" value="1"/>
</dbReference>
<keyword evidence="9 12" id="KW-0234">DNA repair</keyword>
<dbReference type="InterPro" id="IPR012340">
    <property type="entry name" value="NA-bd_OB-fold"/>
</dbReference>
<dbReference type="InterPro" id="IPR003583">
    <property type="entry name" value="Hlx-hairpin-Hlx_DNA-bd_motif"/>
</dbReference>
<comment type="function">
    <text evidence="1 12">DNA ligase that catalyzes the formation of phosphodiester linkages between 5'-phosphoryl and 3'-hydroxyl groups in double-stranded DNA using NAD as a coenzyme and as the energy source for the reaction. It is essential for DNA replication and repair of damaged DNA.</text>
</comment>
<keyword evidence="4 12" id="KW-0479">Metal-binding</keyword>
<keyword evidence="7 12" id="KW-0460">Magnesium</keyword>
<keyword evidence="8 12" id="KW-0520">NAD</keyword>
<feature type="binding site" evidence="12">
    <location>
        <position position="286"/>
    </location>
    <ligand>
        <name>NAD(+)</name>
        <dbReference type="ChEBI" id="CHEBI:57540"/>
    </ligand>
</feature>
<feature type="binding site" evidence="12">
    <location>
        <position position="404"/>
    </location>
    <ligand>
        <name>Zn(2+)</name>
        <dbReference type="ChEBI" id="CHEBI:29105"/>
    </ligand>
</feature>
<feature type="binding site" evidence="12">
    <location>
        <position position="136"/>
    </location>
    <ligand>
        <name>NAD(+)</name>
        <dbReference type="ChEBI" id="CHEBI:57540"/>
    </ligand>
</feature>
<dbReference type="NCBIfam" id="NF005932">
    <property type="entry name" value="PRK07956.1"/>
    <property type="match status" value="1"/>
</dbReference>
<evidence type="ECO:0000259" key="14">
    <source>
        <dbReference type="PROSITE" id="PS50172"/>
    </source>
</evidence>
<name>A0A1H3HCB4_9BACI</name>
<dbReference type="PROSITE" id="PS50172">
    <property type="entry name" value="BRCT"/>
    <property type="match status" value="1"/>
</dbReference>
<keyword evidence="6 12" id="KW-0862">Zinc</keyword>
<dbReference type="SUPFAM" id="SSF56091">
    <property type="entry name" value="DNA ligase/mRNA capping enzyme, catalytic domain"/>
    <property type="match status" value="1"/>
</dbReference>
<dbReference type="InterPro" id="IPR018239">
    <property type="entry name" value="DNA_ligase_AS"/>
</dbReference>
<evidence type="ECO:0000256" key="3">
    <source>
        <dbReference type="ARBA" id="ARBA00022705"/>
    </source>
</evidence>
<feature type="binding site" evidence="12">
    <location>
        <position position="170"/>
    </location>
    <ligand>
        <name>NAD(+)</name>
        <dbReference type="ChEBI" id="CHEBI:57540"/>
    </ligand>
</feature>
<dbReference type="PROSITE" id="PS01055">
    <property type="entry name" value="DNA_LIGASE_N1"/>
    <property type="match status" value="1"/>
</dbReference>
<keyword evidence="5 12" id="KW-0227">DNA damage</keyword>
<dbReference type="EC" id="6.5.1.2" evidence="12 13"/>
<keyword evidence="16" id="KW-1185">Reference proteome</keyword>
<dbReference type="Pfam" id="PF00533">
    <property type="entry name" value="BRCT"/>
    <property type="match status" value="1"/>
</dbReference>